<keyword evidence="6" id="KW-1185">Reference proteome</keyword>
<proteinExistence type="inferred from homology"/>
<dbReference type="KEGG" id="bdr:105231618"/>
<gene>
    <name evidence="5" type="primary">SAT2</name>
    <name evidence="7" type="synonym">LOC105231618</name>
</gene>
<keyword evidence="2 5" id="KW-0808">Transferase</keyword>
<dbReference type="AlphaFoldDB" id="A0A034WLI5"/>
<name>A0A034WLI5_BACDO</name>
<dbReference type="PANTHER" id="PTHR10545:SF29">
    <property type="entry name" value="GH14572P-RELATED"/>
    <property type="match status" value="1"/>
</dbReference>
<evidence type="ECO:0000259" key="4">
    <source>
        <dbReference type="PROSITE" id="PS51186"/>
    </source>
</evidence>
<dbReference type="CDD" id="cd04301">
    <property type="entry name" value="NAT_SF"/>
    <property type="match status" value="1"/>
</dbReference>
<dbReference type="Proteomes" id="UP001652620">
    <property type="component" value="Unplaced"/>
</dbReference>
<dbReference type="InterPro" id="IPR051016">
    <property type="entry name" value="Diverse_Substrate_AcTransf"/>
</dbReference>
<feature type="domain" description="N-acetyltransferase" evidence="4">
    <location>
        <begin position="7"/>
        <end position="172"/>
    </location>
</feature>
<dbReference type="RefSeq" id="XP_011211320.1">
    <property type="nucleotide sequence ID" value="XM_011213018.3"/>
</dbReference>
<evidence type="ECO:0000313" key="7">
    <source>
        <dbReference type="RefSeq" id="XP_011211320.1"/>
    </source>
</evidence>
<dbReference type="PANTHER" id="PTHR10545">
    <property type="entry name" value="DIAMINE N-ACETYLTRANSFERASE"/>
    <property type="match status" value="1"/>
</dbReference>
<evidence type="ECO:0000256" key="2">
    <source>
        <dbReference type="ARBA" id="ARBA00022679"/>
    </source>
</evidence>
<evidence type="ECO:0000256" key="3">
    <source>
        <dbReference type="ARBA" id="ARBA00023315"/>
    </source>
</evidence>
<dbReference type="SUPFAM" id="SSF55729">
    <property type="entry name" value="Acyl-CoA N-acyltransferases (Nat)"/>
    <property type="match status" value="1"/>
</dbReference>
<keyword evidence="3" id="KW-0012">Acyltransferase</keyword>
<reference evidence="5" key="1">
    <citation type="journal article" date="2014" name="BMC Genomics">
        <title>Characterizing the developmental transcriptome of the oriental fruit fly, Bactrocera dorsalis (Diptera: Tephritidae) through comparative genomic analysis with Drosophila melanogaster utilizing modENCODE datasets.</title>
        <authorList>
            <person name="Geib S.M."/>
            <person name="Calla B."/>
            <person name="Hall B."/>
            <person name="Hou S."/>
            <person name="Manoukis N.C."/>
        </authorList>
    </citation>
    <scope>NUCLEOTIDE SEQUENCE</scope>
    <source>
        <strain evidence="5">Punador</strain>
    </source>
</reference>
<evidence type="ECO:0000313" key="5">
    <source>
        <dbReference type="EMBL" id="JAC54633.1"/>
    </source>
</evidence>
<dbReference type="EMBL" id="GAKP01004319">
    <property type="protein sequence ID" value="JAC54633.1"/>
    <property type="molecule type" value="Transcribed_RNA"/>
</dbReference>
<comment type="similarity">
    <text evidence="1">Belongs to the acetyltransferase family.</text>
</comment>
<organism evidence="5">
    <name type="scientific">Bactrocera dorsalis</name>
    <name type="common">Oriental fruit fly</name>
    <name type="synonym">Dacus dorsalis</name>
    <dbReference type="NCBI Taxonomy" id="27457"/>
    <lineage>
        <taxon>Eukaryota</taxon>
        <taxon>Metazoa</taxon>
        <taxon>Ecdysozoa</taxon>
        <taxon>Arthropoda</taxon>
        <taxon>Hexapoda</taxon>
        <taxon>Insecta</taxon>
        <taxon>Pterygota</taxon>
        <taxon>Neoptera</taxon>
        <taxon>Endopterygota</taxon>
        <taxon>Diptera</taxon>
        <taxon>Brachycera</taxon>
        <taxon>Muscomorpha</taxon>
        <taxon>Tephritoidea</taxon>
        <taxon>Tephritidae</taxon>
        <taxon>Bactrocera</taxon>
        <taxon>Bactrocera</taxon>
    </lineage>
</organism>
<dbReference type="GO" id="GO:0008080">
    <property type="term" value="F:N-acetyltransferase activity"/>
    <property type="evidence" value="ECO:0007669"/>
    <property type="project" value="TreeGrafter"/>
</dbReference>
<dbReference type="Gene3D" id="3.40.630.30">
    <property type="match status" value="1"/>
</dbReference>
<dbReference type="FunFam" id="3.40.630.30:FF:000064">
    <property type="entry name" value="GNAT family acetyltransferase"/>
    <property type="match status" value="1"/>
</dbReference>
<dbReference type="InterPro" id="IPR000182">
    <property type="entry name" value="GNAT_dom"/>
</dbReference>
<dbReference type="Pfam" id="PF00583">
    <property type="entry name" value="Acetyltransf_1"/>
    <property type="match status" value="1"/>
</dbReference>
<dbReference type="GeneID" id="105231618"/>
<dbReference type="PROSITE" id="PS51186">
    <property type="entry name" value="GNAT"/>
    <property type="match status" value="1"/>
</dbReference>
<accession>A0A034WLI5</accession>
<dbReference type="OMA" id="WQFYRVE"/>
<reference evidence="7" key="2">
    <citation type="submission" date="2022-04" db="UniProtKB">
        <authorList>
            <consortium name="RefSeq"/>
        </authorList>
    </citation>
    <scope>IDENTIFICATION</scope>
    <source>
        <strain evidence="7">Punador</strain>
    </source>
</reference>
<evidence type="ECO:0000313" key="6">
    <source>
        <dbReference type="Proteomes" id="UP001652620"/>
    </source>
</evidence>
<protein>
    <submittedName>
        <fullName evidence="5 7">Diamine acetyltransferase 2</fullName>
    </submittedName>
</protein>
<evidence type="ECO:0000256" key="1">
    <source>
        <dbReference type="ARBA" id="ARBA00008694"/>
    </source>
</evidence>
<dbReference type="InterPro" id="IPR016181">
    <property type="entry name" value="Acyl_CoA_acyltransferase"/>
</dbReference>
<sequence length="173" mass="20091">MTSKPIFTFRRAKIDDIGAVREMIQELADFEKMSDGPKLTEQDLIRDAGLDGGQEFCHIYVLDHQSAEQSTPVTIGYSICFYAYSTWQGKSYFLEDIYVRPTYRKLGAGAYMFSAVAAKAKEFGCQRLDFHVLGWNPARKFYNRMGAEDLTESEEWHFYRLHREQIEKLSNEL</sequence>
<dbReference type="OrthoDB" id="7305308at2759"/>